<dbReference type="FunFam" id="3.40.50.980:FF:000002">
    <property type="entry name" value="Enterobactin synthetase component F"/>
    <property type="match status" value="1"/>
</dbReference>
<dbReference type="Gene3D" id="3.40.50.12780">
    <property type="entry name" value="N-terminal domain of ligase-like"/>
    <property type="match status" value="1"/>
</dbReference>
<dbReference type="SUPFAM" id="SSF52777">
    <property type="entry name" value="CoA-dependent acyltransferases"/>
    <property type="match status" value="4"/>
</dbReference>
<feature type="region of interest" description="Disordered" evidence="4">
    <location>
        <begin position="1969"/>
        <end position="2001"/>
    </location>
</feature>
<dbReference type="Gene3D" id="3.30.300.30">
    <property type="match status" value="2"/>
</dbReference>
<comment type="caution">
    <text evidence="6">The sequence shown here is derived from an EMBL/GenBank/DDBJ whole genome shotgun (WGS) entry which is preliminary data.</text>
</comment>
<sequence length="2365" mass="256457">MRSTHMTEVDQRPDARDRMERGVEYIGLTGYQQDVVAVGARYPDLAVVQGALHLRFPGTADIERLRECVERAQWRHDALRLRFAQHDGEFVQWAADTVAPLEVVNCDRPGDSTRWPRHATATPLHPDGPLVRFAVLTADDEWGLYYQYHHAVSDGWAANLLLAQVCSEYYGAPLGTDPAPSYLDFAQRWSEYRDSARWAADHAALWDRVSGLEPALFTRSGTLRERRRHRHSLRLERADVDRIRATGHTVVTVVAAAVAGYLRRVHRDGDIVLGIALLNRRTREELRMIGDLGNILPLHIPVDESSPLSRVCDRVATEVLELQRQQRYPFGALTAAVRAETGTTPMLFDVTLSYNRIQPGELDSIPHEEAVLSTGYSLDAVNIVVRDYAGAGHLDVDLFYAEDVFDDGFRIEAAAAHVLRLADASLTAPEQPLGAVEIMSESERTRLASFEGPNPVAFDERTTLDRLLAGQAAATPAVPALRWTESEGSLAEWTYADFAARVRALAARLRARGVRAQEFVPVLLPRSAELLVAVHGVLAAGAAYVPVDPRLPRARIATILSDCGARFAVGHPGLASATPGVELIDCDAEEFAFAVESTARPTDLAYMIYTSGSTGTPKGAMIEHRSVVNRLAWMQRRYPLTPDDVILHKTPASFDVSVWELLWWAQVGASVALLPDGAERDPRAILQTVERHHVTVVHFVPSMLGPFLTELESTASVPTSLRLVFCSGEALAPALVRRFGDLCAAAGREDILLVNLYGPTEATVDVSWYDIPADAARTLRRVPIGRPIDNIALTVLSADGHRCPVGVSGELNIAGVGVGRGYHNRPELTAAAFVADPAAPDGRRYRTGDLARWLPDGTLEYLGRIDDQVKVRGNRVTLGEVTNHLADCAGVETCVVVDEQRDGTGALVAYYTGPATAVQAAEFLAGRLPAYMVPSEFVPLSAIPLTRNGKADRRALRRLRRERALTLGADTAPPCGEIELALAEAWQEVLGGETPGRHDDFFTVGGDSILALALRTAAERRGVRLDIDVLFAKPTIADLATTIGVADGPGVPEPFALVPLLDRASLVGAEDAFPAGALALGMLFHSVERADSAQYHDVFRYRLAMPWREDDFRNAYARLVARHPALRSTFDLTGRSIPLQVVHRDTPLDLEVEANDDADSVFARMRGARYDFAVAPLHRMRVCVRPGEVELVFAFHHAILDGWSVAGLIAELVADYLNARPVLDRYSSSVLAEHIRAEQAACNTPAARQFWMDELTGAPPTRLESSRAYEPPEPIDAATTVALVPAWLQECATDVARRRHVPVRAVLLAAHCLTLRDLAGIDEVTTGVVTHTRPGLAGADSCAGLFLNTVPLRLPPTAGSWFDTVDEVVRRERRQHRHRRYPMRSMIADHGGPIFDAVFNYVDYRRVAGQFDTGAVELRDFAAHEETNFALLVSALVDPRDGSLALHLASARGSLTRSQRERYARRFVAILTAMVRTPDAPADPAVAVGDVTAAVESIGCVRPDHPALLETDGQSLWSYRTLTTTADRVARNLIRAGVRRGSRVAVQMDRGAELIAVVLGVLRAGAAVVPVDPAYPRARREVVLAVARPRLVITDEVTESVEGFDMLDPVRVLAATPPGPPSPLPRIRPGDIAYVLFTSGSTGEPKGVAMPHRGLANLIEWQNRRPSGAVGQVTAQFAPIGFDVAFQEIFATLVGGGTLRLLSERHRRDPVALLAAVRESGVRRLFLPFVALQALAEAATATGAYPDGLTALISSGEQLRITEEIRSLCAAAPGLVLENQYGPTETHVAVAEPMTVAAQELPRLPVIGTPVANTGVQLLDPLLRPVRPGMVGEIYVTGDCLAQGFERRPRLTAQRFVADEGGGIRYRTGDLGVELPDGRVRWLGRDDTQVKVRGFRVECAEVENAMRALPSGSAVREVAVIALPQRGTDSLLAAFLAGDPDQVRPEEVLGQLRGVLPAHLVPTRAYRLDSLPRTPSGKRDDAALRAMASPESTAAPDGLGRAPADAEERAMAAILAECAGTGEFAADTDFFDVGGTSIGAVRVMLTVAKRWSVHIPLETFAAAPTAAALAALVRSGDAAAVYDPLVPLRTGGSGAPLFLIHPIGGSVLCYLDLARLLPTDRPVYGLRAAGTDPGTEPVTTVEGLAAAYLAAIRRIQPEGPYLLAGWSFGGHVAFEMARQLPADCEARVVLLDTMKLAENAAAPISERDRIAWFFGELLWHADGNLTELELPAATDEELFEALLAHTIAAGIISEHGAAQLIRRLYAVFCANFDAMVGYRPAALDRDLVLMRAHGEMPAALAAVHRQTGSSYHDPANGWRPLAREAFEVIEIPGDHLSMMRPPHVAEVATLLDHALDRVPMKGQHR</sequence>
<comment type="cofactor">
    <cofactor evidence="1">
        <name>pantetheine 4'-phosphate</name>
        <dbReference type="ChEBI" id="CHEBI:47942"/>
    </cofactor>
</comment>
<dbReference type="PROSITE" id="PS50075">
    <property type="entry name" value="CARRIER"/>
    <property type="match status" value="2"/>
</dbReference>
<dbReference type="UniPathway" id="UPA00011"/>
<dbReference type="InterPro" id="IPR009081">
    <property type="entry name" value="PP-bd_ACP"/>
</dbReference>
<organism evidence="6 7">
    <name type="scientific">Nocardia aurantiaca</name>
    <dbReference type="NCBI Taxonomy" id="2675850"/>
    <lineage>
        <taxon>Bacteria</taxon>
        <taxon>Bacillati</taxon>
        <taxon>Actinomycetota</taxon>
        <taxon>Actinomycetes</taxon>
        <taxon>Mycobacteriales</taxon>
        <taxon>Nocardiaceae</taxon>
        <taxon>Nocardia</taxon>
    </lineage>
</organism>
<dbReference type="InterPro" id="IPR025110">
    <property type="entry name" value="AMP-bd_C"/>
</dbReference>
<dbReference type="SUPFAM" id="SSF47336">
    <property type="entry name" value="ACP-like"/>
    <property type="match status" value="2"/>
</dbReference>
<dbReference type="Proteomes" id="UP000432464">
    <property type="component" value="Unassembled WGS sequence"/>
</dbReference>
<dbReference type="GO" id="GO:0031177">
    <property type="term" value="F:phosphopantetheine binding"/>
    <property type="evidence" value="ECO:0007669"/>
    <property type="project" value="TreeGrafter"/>
</dbReference>
<name>A0A6I3KWW0_9NOCA</name>
<dbReference type="PANTHER" id="PTHR45527">
    <property type="entry name" value="NONRIBOSOMAL PEPTIDE SYNTHETASE"/>
    <property type="match status" value="1"/>
</dbReference>
<dbReference type="GO" id="GO:0043041">
    <property type="term" value="P:amino acid activation for nonribosomal peptide biosynthetic process"/>
    <property type="evidence" value="ECO:0007669"/>
    <property type="project" value="TreeGrafter"/>
</dbReference>
<dbReference type="Pfam" id="PF00550">
    <property type="entry name" value="PP-binding"/>
    <property type="match status" value="2"/>
</dbReference>
<protein>
    <submittedName>
        <fullName evidence="6">Amino acid adenylation domain-containing protein</fullName>
    </submittedName>
</protein>
<dbReference type="Pfam" id="PF13193">
    <property type="entry name" value="AMP-binding_C"/>
    <property type="match status" value="1"/>
</dbReference>
<proteinExistence type="predicted"/>
<dbReference type="SMART" id="SM00824">
    <property type="entry name" value="PKS_TE"/>
    <property type="match status" value="1"/>
</dbReference>
<evidence type="ECO:0000313" key="6">
    <source>
        <dbReference type="EMBL" id="MTE12564.1"/>
    </source>
</evidence>
<evidence type="ECO:0000256" key="2">
    <source>
        <dbReference type="ARBA" id="ARBA00022450"/>
    </source>
</evidence>
<dbReference type="InterPro" id="IPR000873">
    <property type="entry name" value="AMP-dep_synth/lig_dom"/>
</dbReference>
<feature type="domain" description="Carrier" evidence="5">
    <location>
        <begin position="973"/>
        <end position="1047"/>
    </location>
</feature>
<dbReference type="Gene3D" id="2.30.38.10">
    <property type="entry name" value="Luciferase, Domain 3"/>
    <property type="match status" value="1"/>
</dbReference>
<dbReference type="GO" id="GO:0003824">
    <property type="term" value="F:catalytic activity"/>
    <property type="evidence" value="ECO:0007669"/>
    <property type="project" value="InterPro"/>
</dbReference>
<keyword evidence="7" id="KW-1185">Reference proteome</keyword>
<dbReference type="FunFam" id="3.40.50.12780:FF:000012">
    <property type="entry name" value="Non-ribosomal peptide synthetase"/>
    <property type="match status" value="1"/>
</dbReference>
<dbReference type="Gene3D" id="3.40.50.980">
    <property type="match status" value="2"/>
</dbReference>
<dbReference type="InterPro" id="IPR020802">
    <property type="entry name" value="TesA-like"/>
</dbReference>
<dbReference type="GO" id="GO:0008610">
    <property type="term" value="P:lipid biosynthetic process"/>
    <property type="evidence" value="ECO:0007669"/>
    <property type="project" value="UniProtKB-ARBA"/>
</dbReference>
<dbReference type="NCBIfam" id="TIGR01733">
    <property type="entry name" value="AA-adenyl-dom"/>
    <property type="match status" value="2"/>
</dbReference>
<dbReference type="InterPro" id="IPR010071">
    <property type="entry name" value="AA_adenyl_dom"/>
</dbReference>
<dbReference type="InterPro" id="IPR029058">
    <property type="entry name" value="AB_hydrolase_fold"/>
</dbReference>
<evidence type="ECO:0000256" key="4">
    <source>
        <dbReference type="SAM" id="MobiDB-lite"/>
    </source>
</evidence>
<dbReference type="InterPro" id="IPR036736">
    <property type="entry name" value="ACP-like_sf"/>
</dbReference>
<dbReference type="Pfam" id="PF00501">
    <property type="entry name" value="AMP-binding"/>
    <property type="match status" value="2"/>
</dbReference>
<evidence type="ECO:0000256" key="1">
    <source>
        <dbReference type="ARBA" id="ARBA00001957"/>
    </source>
</evidence>
<evidence type="ECO:0000256" key="3">
    <source>
        <dbReference type="ARBA" id="ARBA00022553"/>
    </source>
</evidence>
<dbReference type="InterPro" id="IPR023213">
    <property type="entry name" value="CAT-like_dom_sf"/>
</dbReference>
<dbReference type="InterPro" id="IPR020845">
    <property type="entry name" value="AMP-binding_CS"/>
</dbReference>
<dbReference type="GO" id="GO:0044550">
    <property type="term" value="P:secondary metabolite biosynthetic process"/>
    <property type="evidence" value="ECO:0007669"/>
    <property type="project" value="TreeGrafter"/>
</dbReference>
<dbReference type="CDD" id="cd05930">
    <property type="entry name" value="A_NRPS"/>
    <property type="match status" value="1"/>
</dbReference>
<gene>
    <name evidence="6" type="ORF">GLP40_07200</name>
</gene>
<dbReference type="SUPFAM" id="SSF53474">
    <property type="entry name" value="alpha/beta-Hydrolases"/>
    <property type="match status" value="1"/>
</dbReference>
<evidence type="ECO:0000259" key="5">
    <source>
        <dbReference type="PROSITE" id="PS50075"/>
    </source>
</evidence>
<dbReference type="Gene3D" id="3.40.50.1820">
    <property type="entry name" value="alpha/beta hydrolase"/>
    <property type="match status" value="1"/>
</dbReference>
<dbReference type="InterPro" id="IPR045851">
    <property type="entry name" value="AMP-bd_C_sf"/>
</dbReference>
<keyword evidence="2" id="KW-0596">Phosphopantetheine</keyword>
<dbReference type="Pfam" id="PF00975">
    <property type="entry name" value="Thioesterase"/>
    <property type="match status" value="1"/>
</dbReference>
<reference evidence="6 7" key="1">
    <citation type="submission" date="2019-11" db="EMBL/GenBank/DDBJ databases">
        <title>Nocardia sp. nov. CT2-14 isolated from soil.</title>
        <authorList>
            <person name="Kanchanasin P."/>
            <person name="Tanasupawat S."/>
            <person name="Yuki M."/>
            <person name="Kudo T."/>
        </authorList>
    </citation>
    <scope>NUCLEOTIDE SEQUENCE [LARGE SCALE GENOMIC DNA]</scope>
    <source>
        <strain evidence="6 7">CT2-14</strain>
    </source>
</reference>
<dbReference type="InterPro" id="IPR001031">
    <property type="entry name" value="Thioesterase"/>
</dbReference>
<accession>A0A6I3KWW0</accession>
<feature type="domain" description="Carrier" evidence="5">
    <location>
        <begin position="2002"/>
        <end position="2077"/>
    </location>
</feature>
<dbReference type="EMBL" id="WMBB01000003">
    <property type="protein sequence ID" value="MTE12564.1"/>
    <property type="molecule type" value="Genomic_DNA"/>
</dbReference>
<dbReference type="InterPro" id="IPR001242">
    <property type="entry name" value="Condensation_dom"/>
</dbReference>
<keyword evidence="3" id="KW-0597">Phosphoprotein</keyword>
<evidence type="ECO:0000313" key="7">
    <source>
        <dbReference type="Proteomes" id="UP000432464"/>
    </source>
</evidence>
<dbReference type="Gene3D" id="3.30.559.30">
    <property type="entry name" value="Nonribosomal peptide synthetase, condensation domain"/>
    <property type="match status" value="2"/>
</dbReference>
<dbReference type="PROSITE" id="PS00455">
    <property type="entry name" value="AMP_BINDING"/>
    <property type="match status" value="2"/>
</dbReference>
<dbReference type="PROSITE" id="PS00012">
    <property type="entry name" value="PHOSPHOPANTETHEINE"/>
    <property type="match status" value="1"/>
</dbReference>
<dbReference type="PANTHER" id="PTHR45527:SF14">
    <property type="entry name" value="PLIPASTATIN SYNTHASE SUBUNIT B"/>
    <property type="match status" value="1"/>
</dbReference>
<dbReference type="Gene3D" id="3.30.559.10">
    <property type="entry name" value="Chloramphenicol acetyltransferase-like domain"/>
    <property type="match status" value="2"/>
</dbReference>
<dbReference type="GO" id="GO:0005829">
    <property type="term" value="C:cytosol"/>
    <property type="evidence" value="ECO:0007669"/>
    <property type="project" value="TreeGrafter"/>
</dbReference>
<dbReference type="Gene3D" id="1.10.1200.10">
    <property type="entry name" value="ACP-like"/>
    <property type="match status" value="2"/>
</dbReference>
<dbReference type="InterPro" id="IPR042099">
    <property type="entry name" value="ANL_N_sf"/>
</dbReference>
<dbReference type="Pfam" id="PF00668">
    <property type="entry name" value="Condensation"/>
    <property type="match status" value="2"/>
</dbReference>
<dbReference type="InterPro" id="IPR006162">
    <property type="entry name" value="Ppantetheine_attach_site"/>
</dbReference>
<dbReference type="SUPFAM" id="SSF56801">
    <property type="entry name" value="Acetyl-CoA synthetase-like"/>
    <property type="match status" value="2"/>
</dbReference>